<dbReference type="EMBL" id="JBHRTO010000001">
    <property type="protein sequence ID" value="MFC3181382.1"/>
    <property type="molecule type" value="Genomic_DNA"/>
</dbReference>
<feature type="domain" description="Cytochrome c" evidence="5">
    <location>
        <begin position="77"/>
        <end position="194"/>
    </location>
</feature>
<feature type="chain" id="PRO_5047106198" evidence="4">
    <location>
        <begin position="21"/>
        <end position="198"/>
    </location>
</feature>
<keyword evidence="3" id="KW-0349">Heme</keyword>
<feature type="signal peptide" evidence="4">
    <location>
        <begin position="1"/>
        <end position="20"/>
    </location>
</feature>
<dbReference type="Proteomes" id="UP001595547">
    <property type="component" value="Unassembled WGS sequence"/>
</dbReference>
<evidence type="ECO:0000259" key="5">
    <source>
        <dbReference type="PROSITE" id="PS51007"/>
    </source>
</evidence>
<name>A0ABV7IXY9_9RHOB</name>
<reference evidence="7" key="1">
    <citation type="journal article" date="2019" name="Int. J. Syst. Evol. Microbiol.">
        <title>The Global Catalogue of Microorganisms (GCM) 10K type strain sequencing project: providing services to taxonomists for standard genome sequencing and annotation.</title>
        <authorList>
            <consortium name="The Broad Institute Genomics Platform"/>
            <consortium name="The Broad Institute Genome Sequencing Center for Infectious Disease"/>
            <person name="Wu L."/>
            <person name="Ma J."/>
        </authorList>
    </citation>
    <scope>NUCLEOTIDE SEQUENCE [LARGE SCALE GENOMIC DNA]</scope>
    <source>
        <strain evidence="7">KCTC 52039</strain>
    </source>
</reference>
<evidence type="ECO:0000256" key="1">
    <source>
        <dbReference type="ARBA" id="ARBA00022723"/>
    </source>
</evidence>
<evidence type="ECO:0000256" key="4">
    <source>
        <dbReference type="SAM" id="SignalP"/>
    </source>
</evidence>
<dbReference type="SUPFAM" id="SSF48695">
    <property type="entry name" value="Multiheme cytochromes"/>
    <property type="match status" value="1"/>
</dbReference>
<comment type="caution">
    <text evidence="6">The sequence shown here is derived from an EMBL/GenBank/DDBJ whole genome shotgun (WGS) entry which is preliminary data.</text>
</comment>
<evidence type="ECO:0000313" key="7">
    <source>
        <dbReference type="Proteomes" id="UP001595547"/>
    </source>
</evidence>
<gene>
    <name evidence="6" type="ORF">ACFOGH_10320</name>
</gene>
<evidence type="ECO:0000256" key="3">
    <source>
        <dbReference type="PROSITE-ProRule" id="PRU00433"/>
    </source>
</evidence>
<dbReference type="PROSITE" id="PS51007">
    <property type="entry name" value="CYTC"/>
    <property type="match status" value="1"/>
</dbReference>
<evidence type="ECO:0000256" key="2">
    <source>
        <dbReference type="ARBA" id="ARBA00023004"/>
    </source>
</evidence>
<protein>
    <submittedName>
        <fullName evidence="6">Isoquinoline 1-oxidoreductase subunit</fullName>
    </submittedName>
</protein>
<evidence type="ECO:0000313" key="6">
    <source>
        <dbReference type="EMBL" id="MFC3181382.1"/>
    </source>
</evidence>
<sequence length="198" mass="21022">MKPSFRALAVLLMVAAPAAAQETLQPPSAFDGITDQTERSAALFEEMGKVLQSPRCLNCHPVTGGPTQGDDMHKHMPPVVRGEADFGAPGMNCSTCHGSENVNFATAPGSIPGHDPWMLAPLSMGWQGLSLSEICTQLKDPERNGNRDLEALYKHNATDGLVGWGWEPGEGRTPAPGSQAEFAALTRAWIDTGSACPK</sequence>
<dbReference type="InterPro" id="IPR009056">
    <property type="entry name" value="Cyt_c-like_dom"/>
</dbReference>
<keyword evidence="7" id="KW-1185">Reference proteome</keyword>
<accession>A0ABV7IXY9</accession>
<keyword evidence="4" id="KW-0732">Signal</keyword>
<keyword evidence="2 3" id="KW-0408">Iron</keyword>
<proteinExistence type="predicted"/>
<dbReference type="InterPro" id="IPR036280">
    <property type="entry name" value="Multihaem_cyt_sf"/>
</dbReference>
<organism evidence="6 7">
    <name type="scientific">Cypionkella sinensis</name>
    <dbReference type="NCBI Taxonomy" id="1756043"/>
    <lineage>
        <taxon>Bacteria</taxon>
        <taxon>Pseudomonadati</taxon>
        <taxon>Pseudomonadota</taxon>
        <taxon>Alphaproteobacteria</taxon>
        <taxon>Rhodobacterales</taxon>
        <taxon>Paracoccaceae</taxon>
        <taxon>Cypionkella</taxon>
    </lineage>
</organism>
<keyword evidence="1 3" id="KW-0479">Metal-binding</keyword>
<dbReference type="RefSeq" id="WP_380072989.1">
    <property type="nucleotide sequence ID" value="NZ_JBHRTO010000001.1"/>
</dbReference>